<evidence type="ECO:0000313" key="10">
    <source>
        <dbReference type="Proteomes" id="UP000000235"/>
    </source>
</evidence>
<feature type="transmembrane region" description="Helical" evidence="7">
    <location>
        <begin position="164"/>
        <end position="190"/>
    </location>
</feature>
<feature type="transmembrane region" description="Helical" evidence="7">
    <location>
        <begin position="48"/>
        <end position="68"/>
    </location>
</feature>
<evidence type="ECO:0000256" key="4">
    <source>
        <dbReference type="ARBA" id="ARBA00022692"/>
    </source>
</evidence>
<dbReference type="AlphaFoldDB" id="A4X1E3"/>
<evidence type="ECO:0000256" key="2">
    <source>
        <dbReference type="ARBA" id="ARBA00022448"/>
    </source>
</evidence>
<feature type="transmembrane region" description="Helical" evidence="7">
    <location>
        <begin position="227"/>
        <end position="250"/>
    </location>
</feature>
<evidence type="ECO:0000256" key="1">
    <source>
        <dbReference type="ARBA" id="ARBA00004651"/>
    </source>
</evidence>
<evidence type="ECO:0000259" key="8">
    <source>
        <dbReference type="PROSITE" id="PS50850"/>
    </source>
</evidence>
<keyword evidence="3" id="KW-1003">Cell membrane</keyword>
<dbReference type="InterPro" id="IPR020846">
    <property type="entry name" value="MFS_dom"/>
</dbReference>
<name>A4X1E3_SALTO</name>
<dbReference type="eggNOG" id="COG0738">
    <property type="taxonomic scope" value="Bacteria"/>
</dbReference>
<protein>
    <recommendedName>
        <fullName evidence="8">Major facilitator superfamily (MFS) profile domain-containing protein</fullName>
    </recommendedName>
</protein>
<evidence type="ECO:0000256" key="6">
    <source>
        <dbReference type="ARBA" id="ARBA00023136"/>
    </source>
</evidence>
<dbReference type="HOGENOM" id="CLU_034180_13_0_11"/>
<feature type="transmembrane region" description="Helical" evidence="7">
    <location>
        <begin position="256"/>
        <end position="274"/>
    </location>
</feature>
<keyword evidence="5 7" id="KW-1133">Transmembrane helix</keyword>
<dbReference type="SUPFAM" id="SSF103473">
    <property type="entry name" value="MFS general substrate transporter"/>
    <property type="match status" value="1"/>
</dbReference>
<dbReference type="EMBL" id="CP000667">
    <property type="protein sequence ID" value="ABP52693.1"/>
    <property type="molecule type" value="Genomic_DNA"/>
</dbReference>
<evidence type="ECO:0000256" key="5">
    <source>
        <dbReference type="ARBA" id="ARBA00022989"/>
    </source>
</evidence>
<dbReference type="InterPro" id="IPR010290">
    <property type="entry name" value="TM_effector"/>
</dbReference>
<feature type="domain" description="Major facilitator superfamily (MFS) profile" evidence="8">
    <location>
        <begin position="1"/>
        <end position="289"/>
    </location>
</feature>
<reference evidence="10" key="1">
    <citation type="journal article" date="2007" name="Proc. Natl. Acad. Sci. U.S.A.">
        <title>Genome sequencing reveals complex secondary metabolome in the marine actinomycete Salinispora tropica.</title>
        <authorList>
            <person name="Udwary D.W."/>
            <person name="Zeigler L."/>
            <person name="Asolkar R.N."/>
            <person name="Singan V."/>
            <person name="Lapidus A."/>
            <person name="Fenical W."/>
            <person name="Jensen P.R."/>
            <person name="Moore B.S."/>
        </authorList>
    </citation>
    <scope>NUCLEOTIDE SEQUENCE [LARGE SCALE GENOMIC DNA]</scope>
    <source>
        <strain evidence="10">ATCC BAA-916 / DSM 44818 / CNB-440</strain>
    </source>
</reference>
<keyword evidence="4 7" id="KW-0812">Transmembrane</keyword>
<dbReference type="KEGG" id="stp:Strop_0208"/>
<organism evidence="9 10">
    <name type="scientific">Salinispora tropica (strain ATCC BAA-916 / DSM 44818 / JCM 13857 / NBRC 105044 / CNB-440)</name>
    <dbReference type="NCBI Taxonomy" id="369723"/>
    <lineage>
        <taxon>Bacteria</taxon>
        <taxon>Bacillati</taxon>
        <taxon>Actinomycetota</taxon>
        <taxon>Actinomycetes</taxon>
        <taxon>Micromonosporales</taxon>
        <taxon>Micromonosporaceae</taxon>
        <taxon>Salinispora</taxon>
    </lineage>
</organism>
<dbReference type="PROSITE" id="PS50850">
    <property type="entry name" value="MFS"/>
    <property type="match status" value="1"/>
</dbReference>
<dbReference type="STRING" id="369723.Strop_0208"/>
<dbReference type="PANTHER" id="PTHR23513">
    <property type="entry name" value="INTEGRAL MEMBRANE EFFLUX PROTEIN-RELATED"/>
    <property type="match status" value="1"/>
</dbReference>
<dbReference type="Gene3D" id="1.20.1250.20">
    <property type="entry name" value="MFS general substrate transporter like domains"/>
    <property type="match status" value="1"/>
</dbReference>
<dbReference type="PANTHER" id="PTHR23513:SF6">
    <property type="entry name" value="MAJOR FACILITATOR SUPERFAMILY ASSOCIATED DOMAIN-CONTAINING PROTEIN"/>
    <property type="match status" value="1"/>
</dbReference>
<keyword evidence="6 7" id="KW-0472">Membrane</keyword>
<proteinExistence type="predicted"/>
<dbReference type="GO" id="GO:0022857">
    <property type="term" value="F:transmembrane transporter activity"/>
    <property type="evidence" value="ECO:0007669"/>
    <property type="project" value="InterPro"/>
</dbReference>
<feature type="transmembrane region" description="Helical" evidence="7">
    <location>
        <begin position="89"/>
        <end position="116"/>
    </location>
</feature>
<keyword evidence="2" id="KW-0813">Transport</keyword>
<dbReference type="InterPro" id="IPR036259">
    <property type="entry name" value="MFS_trans_sf"/>
</dbReference>
<evidence type="ECO:0000256" key="7">
    <source>
        <dbReference type="SAM" id="Phobius"/>
    </source>
</evidence>
<gene>
    <name evidence="9" type="ordered locus">Strop_0208</name>
</gene>
<evidence type="ECO:0000256" key="3">
    <source>
        <dbReference type="ARBA" id="ARBA00022475"/>
    </source>
</evidence>
<dbReference type="Proteomes" id="UP000000235">
    <property type="component" value="Chromosome"/>
</dbReference>
<sequence length="289" mass="28995">MPFMVTSSVPLGRPFWTFWSAATLANVGDGIRLAAFPLLAASLTANPVGVAAVTAAQALPWLVTGLLAGSLADRRGARTLLAQADLARVVVLGVLVVAVATGWASLPLVLLASFLLGIGETVRDTAAQTALPGLVPERLLERANGKLVAGEIVGNEFVGPPVGAALFVAGAALPFAANGASLALAVMLLLTLPISVAARPPQGTPKQASPGVVAGLRWLARHRVLRTLALVTAAVAAADSAWFAILVLYAESRLSVGATGFGILLAAGALGGLLGSSVVDRLVAGTGTA</sequence>
<keyword evidence="10" id="KW-1185">Reference proteome</keyword>
<comment type="subcellular location">
    <subcellularLocation>
        <location evidence="1">Cell membrane</location>
        <topology evidence="1">Multi-pass membrane protein</topology>
    </subcellularLocation>
</comment>
<accession>A4X1E3</accession>
<dbReference type="GO" id="GO:0005886">
    <property type="term" value="C:plasma membrane"/>
    <property type="evidence" value="ECO:0007669"/>
    <property type="project" value="UniProtKB-SubCell"/>
</dbReference>
<evidence type="ECO:0000313" key="9">
    <source>
        <dbReference type="EMBL" id="ABP52693.1"/>
    </source>
</evidence>
<dbReference type="Pfam" id="PF05977">
    <property type="entry name" value="MFS_3"/>
    <property type="match status" value="1"/>
</dbReference>